<dbReference type="SUPFAM" id="SSF89447">
    <property type="entry name" value="AbrB/MazE/MraZ-like"/>
    <property type="match status" value="1"/>
</dbReference>
<name>A7HQV0_PARL1</name>
<dbReference type="PROSITE" id="PS51740">
    <property type="entry name" value="SPOVT_ABRB"/>
    <property type="match status" value="1"/>
</dbReference>
<keyword evidence="1" id="KW-0238">DNA-binding</keyword>
<dbReference type="EMBL" id="CP000774">
    <property type="protein sequence ID" value="ABS62283.1"/>
    <property type="molecule type" value="Genomic_DNA"/>
</dbReference>
<keyword evidence="4" id="KW-1185">Reference proteome</keyword>
<evidence type="ECO:0000313" key="4">
    <source>
        <dbReference type="Proteomes" id="UP000006377"/>
    </source>
</evidence>
<evidence type="ECO:0000259" key="2">
    <source>
        <dbReference type="PROSITE" id="PS51740"/>
    </source>
</evidence>
<dbReference type="HOGENOM" id="CLU_158484_9_0_5"/>
<organism evidence="3 4">
    <name type="scientific">Parvibaculum lavamentivorans (strain DS-1 / DSM 13023 / NCIMB 13966)</name>
    <dbReference type="NCBI Taxonomy" id="402881"/>
    <lineage>
        <taxon>Bacteria</taxon>
        <taxon>Pseudomonadati</taxon>
        <taxon>Pseudomonadota</taxon>
        <taxon>Alphaproteobacteria</taxon>
        <taxon>Hyphomicrobiales</taxon>
        <taxon>Parvibaculaceae</taxon>
        <taxon>Parvibaculum</taxon>
    </lineage>
</organism>
<dbReference type="OrthoDB" id="9809003at2"/>
<dbReference type="Gene3D" id="2.10.260.10">
    <property type="match status" value="1"/>
</dbReference>
<reference evidence="3 4" key="1">
    <citation type="journal article" date="2011" name="Stand. Genomic Sci.">
        <title>Complete genome sequence of Parvibaculum lavamentivorans type strain (DS-1(T)).</title>
        <authorList>
            <person name="Schleheck D."/>
            <person name="Weiss M."/>
            <person name="Pitluck S."/>
            <person name="Bruce D."/>
            <person name="Land M.L."/>
            <person name="Han S."/>
            <person name="Saunders E."/>
            <person name="Tapia R."/>
            <person name="Detter C."/>
            <person name="Brettin T."/>
            <person name="Han J."/>
            <person name="Woyke T."/>
            <person name="Goodwin L."/>
            <person name="Pennacchio L."/>
            <person name="Nolan M."/>
            <person name="Cook A.M."/>
            <person name="Kjelleberg S."/>
            <person name="Thomas T."/>
        </authorList>
    </citation>
    <scope>NUCLEOTIDE SEQUENCE [LARGE SCALE GENOMIC DNA]</scope>
    <source>
        <strain evidence="4">DS-1 / DSM 13023 / NCIMB 13966</strain>
    </source>
</reference>
<dbReference type="KEGG" id="pla:Plav_0660"/>
<dbReference type="GO" id="GO:0003677">
    <property type="term" value="F:DNA binding"/>
    <property type="evidence" value="ECO:0007669"/>
    <property type="project" value="UniProtKB-UniRule"/>
</dbReference>
<dbReference type="Proteomes" id="UP000006377">
    <property type="component" value="Chromosome"/>
</dbReference>
<dbReference type="NCBIfam" id="TIGR01439">
    <property type="entry name" value="lp_hng_hel_AbrB"/>
    <property type="match status" value="1"/>
</dbReference>
<accession>A7HQV0</accession>
<evidence type="ECO:0000313" key="3">
    <source>
        <dbReference type="EMBL" id="ABS62283.1"/>
    </source>
</evidence>
<dbReference type="STRING" id="402881.Plav_0660"/>
<dbReference type="Pfam" id="PF04014">
    <property type="entry name" value="MazE_antitoxin"/>
    <property type="match status" value="1"/>
</dbReference>
<dbReference type="eggNOG" id="COG2002">
    <property type="taxonomic scope" value="Bacteria"/>
</dbReference>
<sequence length="80" mass="8865">MGYNAKLTSKGQITLPAEMRRALNLQEGDKVVFAQGEDGRFYLEAKTDSLGDLRGVVKGVKAKPGEIESWIEEARGRRAR</sequence>
<dbReference type="AlphaFoldDB" id="A7HQV0"/>
<dbReference type="InterPro" id="IPR037914">
    <property type="entry name" value="SpoVT-AbrB_sf"/>
</dbReference>
<evidence type="ECO:0000256" key="1">
    <source>
        <dbReference type="PROSITE-ProRule" id="PRU01076"/>
    </source>
</evidence>
<proteinExistence type="predicted"/>
<dbReference type="RefSeq" id="WP_011995574.1">
    <property type="nucleotide sequence ID" value="NC_009719.1"/>
</dbReference>
<dbReference type="InterPro" id="IPR007159">
    <property type="entry name" value="SpoVT-AbrB_dom"/>
</dbReference>
<feature type="domain" description="SpoVT-AbrB" evidence="2">
    <location>
        <begin position="2"/>
        <end position="48"/>
    </location>
</feature>
<dbReference type="SMART" id="SM00966">
    <property type="entry name" value="SpoVT_AbrB"/>
    <property type="match status" value="1"/>
</dbReference>
<protein>
    <submittedName>
        <fullName evidence="3">Transcriptional regulator, AbrB family</fullName>
    </submittedName>
</protein>
<gene>
    <name evidence="3" type="ordered locus">Plav_0660</name>
</gene>